<dbReference type="RefSeq" id="WP_281807163.1">
    <property type="nucleotide sequence ID" value="NZ_BSDO01000002.1"/>
</dbReference>
<proteinExistence type="predicted"/>
<evidence type="ECO:0000313" key="2">
    <source>
        <dbReference type="EMBL" id="GLI22136.1"/>
    </source>
</evidence>
<dbReference type="SMART" id="SM00421">
    <property type="entry name" value="HTH_LUXR"/>
    <property type="match status" value="1"/>
</dbReference>
<dbReference type="SUPFAM" id="SSF46894">
    <property type="entry name" value="C-terminal effector domain of the bipartite response regulators"/>
    <property type="match status" value="1"/>
</dbReference>
<dbReference type="GO" id="GO:0003677">
    <property type="term" value="F:DNA binding"/>
    <property type="evidence" value="ECO:0007669"/>
    <property type="project" value="InterPro"/>
</dbReference>
<evidence type="ECO:0000313" key="5">
    <source>
        <dbReference type="Proteomes" id="UP001245370"/>
    </source>
</evidence>
<dbReference type="GO" id="GO:0006355">
    <property type="term" value="P:regulation of DNA-templated transcription"/>
    <property type="evidence" value="ECO:0007669"/>
    <property type="project" value="InterPro"/>
</dbReference>
<dbReference type="Proteomes" id="UP001245370">
    <property type="component" value="Unassembled WGS sequence"/>
</dbReference>
<evidence type="ECO:0000313" key="4">
    <source>
        <dbReference type="Proteomes" id="UP001144397"/>
    </source>
</evidence>
<feature type="domain" description="HTH luxR-type" evidence="1">
    <location>
        <begin position="322"/>
        <end position="379"/>
    </location>
</feature>
<name>A0A9W6CH46_XANFL</name>
<dbReference type="Proteomes" id="UP001144397">
    <property type="component" value="Unassembled WGS sequence"/>
</dbReference>
<gene>
    <name evidence="3" type="ORF">GGQ86_000563</name>
    <name evidence="2" type="ORF">XFLAVUS301_18100</name>
</gene>
<organism evidence="2 4">
    <name type="scientific">Xanthobacter flavus</name>
    <dbReference type="NCBI Taxonomy" id="281"/>
    <lineage>
        <taxon>Bacteria</taxon>
        <taxon>Pseudomonadati</taxon>
        <taxon>Pseudomonadota</taxon>
        <taxon>Alphaproteobacteria</taxon>
        <taxon>Hyphomicrobiales</taxon>
        <taxon>Xanthobacteraceae</taxon>
        <taxon>Xanthobacter</taxon>
    </lineage>
</organism>
<dbReference type="Gene3D" id="1.10.10.10">
    <property type="entry name" value="Winged helix-like DNA-binding domain superfamily/Winged helix DNA-binding domain"/>
    <property type="match status" value="1"/>
</dbReference>
<accession>A0A9W6CH46</accession>
<dbReference type="InterPro" id="IPR016032">
    <property type="entry name" value="Sig_transdc_resp-reg_C-effctor"/>
</dbReference>
<dbReference type="GeneID" id="95762598"/>
<keyword evidence="5" id="KW-1185">Reference proteome</keyword>
<dbReference type="EMBL" id="JAVDPY010000001">
    <property type="protein sequence ID" value="MDR6332116.1"/>
    <property type="molecule type" value="Genomic_DNA"/>
</dbReference>
<protein>
    <submittedName>
        <fullName evidence="2">LuxR family transcriptional regulator</fullName>
    </submittedName>
    <submittedName>
        <fullName evidence="3">PAS domain-containing protein</fullName>
    </submittedName>
</protein>
<dbReference type="InterPro" id="IPR000792">
    <property type="entry name" value="Tscrpt_reg_LuxR_C"/>
</dbReference>
<sequence>MKDTERELADCVGAIYQAGAGDGSWFDVGARICRVMDARRALLILGGPGGPRNLLMPADGSETAYSDYFHARDPYAAKARYDFATARAYHLGNAKLGAELVAENDFLHSEFYCDFARHHERRHVIGGMAGLTEATPILVSRGDDTGAFDETHVRLLKTLMPHVQRAIELRARLGRDDEAVALTRAALDALPVGVSIVDAGLKIRFINDLARKYLAGPNSGLFSLRSGPYTGSGVYMAAMSREEAVVLRRLVASATSGGSGGGMRVTSPNGAIVALMVAPAPQRLADDVSGSQAGGNREPLALIILRPLNRKAVPQADMLCEMFGFSRAEAEVALALTGGASAEDVARGRGVSLMTVRSQIRSILGKSEADNLRDFERTMATLEALVPQLR</sequence>
<reference evidence="2" key="1">
    <citation type="submission" date="2022-12" db="EMBL/GenBank/DDBJ databases">
        <title>Reference genome sequencing for broad-spectrum identification of bacterial and archaeal isolates by mass spectrometry.</title>
        <authorList>
            <person name="Sekiguchi Y."/>
            <person name="Tourlousse D.M."/>
        </authorList>
    </citation>
    <scope>NUCLEOTIDE SEQUENCE</scope>
    <source>
        <strain evidence="2">301</strain>
    </source>
</reference>
<dbReference type="InterPro" id="IPR036388">
    <property type="entry name" value="WH-like_DNA-bd_sf"/>
</dbReference>
<dbReference type="AlphaFoldDB" id="A0A9W6CH46"/>
<reference evidence="3 5" key="2">
    <citation type="submission" date="2023-07" db="EMBL/GenBank/DDBJ databases">
        <title>Genomic Encyclopedia of Type Strains, Phase IV (KMG-IV): sequencing the most valuable type-strain genomes for metagenomic binning, comparative biology and taxonomic classification.</title>
        <authorList>
            <person name="Goeker M."/>
        </authorList>
    </citation>
    <scope>NUCLEOTIDE SEQUENCE [LARGE SCALE GENOMIC DNA]</scope>
    <source>
        <strain evidence="3 5">DSM 338</strain>
    </source>
</reference>
<evidence type="ECO:0000259" key="1">
    <source>
        <dbReference type="SMART" id="SM00421"/>
    </source>
</evidence>
<comment type="caution">
    <text evidence="2">The sequence shown here is derived from an EMBL/GenBank/DDBJ whole genome shotgun (WGS) entry which is preliminary data.</text>
</comment>
<dbReference type="EMBL" id="BSDO01000002">
    <property type="protein sequence ID" value="GLI22136.1"/>
    <property type="molecule type" value="Genomic_DNA"/>
</dbReference>
<evidence type="ECO:0000313" key="3">
    <source>
        <dbReference type="EMBL" id="MDR6332116.1"/>
    </source>
</evidence>